<dbReference type="SUPFAM" id="SSF56300">
    <property type="entry name" value="Metallo-dependent phosphatases"/>
    <property type="match status" value="1"/>
</dbReference>
<dbReference type="GO" id="GO:0004527">
    <property type="term" value="F:exonuclease activity"/>
    <property type="evidence" value="ECO:0007669"/>
    <property type="project" value="UniProtKB-KW"/>
</dbReference>
<dbReference type="InterPro" id="IPR004843">
    <property type="entry name" value="Calcineurin-like_PHP"/>
</dbReference>
<keyword evidence="2" id="KW-0378">Hydrolase</keyword>
<feature type="domain" description="Calcineurin-like phosphoesterase" evidence="4">
    <location>
        <begin position="14"/>
        <end position="215"/>
    </location>
</feature>
<dbReference type="InterPro" id="IPR041796">
    <property type="entry name" value="Mre11_N"/>
</dbReference>
<dbReference type="PANTHER" id="PTHR30337:SF0">
    <property type="entry name" value="NUCLEASE SBCCD SUBUNIT D"/>
    <property type="match status" value="1"/>
</dbReference>
<keyword evidence="3" id="KW-0269">Exonuclease</keyword>
<evidence type="ECO:0000313" key="5">
    <source>
        <dbReference type="EMBL" id="PWB76397.1"/>
    </source>
</evidence>
<accession>A0A855XE54</accession>
<evidence type="ECO:0000256" key="2">
    <source>
        <dbReference type="ARBA" id="ARBA00022801"/>
    </source>
</evidence>
<name>A0A855XE54_9BACT</name>
<dbReference type="InterPro" id="IPR029052">
    <property type="entry name" value="Metallo-depent_PP-like"/>
</dbReference>
<proteinExistence type="predicted"/>
<dbReference type="Proteomes" id="UP000250918">
    <property type="component" value="Unassembled WGS sequence"/>
</dbReference>
<dbReference type="AlphaFoldDB" id="A0A855XE54"/>
<dbReference type="CDD" id="cd00840">
    <property type="entry name" value="MPP_Mre11_N"/>
    <property type="match status" value="1"/>
</dbReference>
<sequence length="386" mass="42295">MVLARSPATYIPAMRICHLSDSHLGAGEAYPRRDRSGLTLRQLDIINCFVEAVDRIVTLKPDLCIHSGDLFHAVRPSNRIMAIAGEQLHRLVEQHHIPTVLICGNHDAPKLTATGAAIEVYRNMRGLHIVSSPELAVIDMPGGRVLAVPHMHNAESFKAAIREAAQRRGDGFNILVTHGVAAGLPQFSMADLGEMEIPLELFEPFDYVALGHYHNFSKVAERVWYAGSTERLSMAEREAPKGFVSLNLEPFTLEFHEVSARPMVDLSTIDAAGLGVEDLLGAIERALSESRAAEKIVRLAVANVRDAVLRSIPVGALGELKQKAFALDLRFLRKPESAASRPFGRSGIGPLEEEFLTYLGATGLDAGERELFAEEGLRYLREEEAG</sequence>
<organism evidence="5 6">
    <name type="scientific">candidate division GN15 bacterium</name>
    <dbReference type="NCBI Taxonomy" id="2072418"/>
    <lineage>
        <taxon>Bacteria</taxon>
        <taxon>candidate division GN15</taxon>
    </lineage>
</organism>
<keyword evidence="1" id="KW-0540">Nuclease</keyword>
<evidence type="ECO:0000313" key="6">
    <source>
        <dbReference type="Proteomes" id="UP000250918"/>
    </source>
</evidence>
<evidence type="ECO:0000256" key="1">
    <source>
        <dbReference type="ARBA" id="ARBA00022722"/>
    </source>
</evidence>
<gene>
    <name evidence="5" type="ORF">C3F09_00050</name>
</gene>
<dbReference type="EMBL" id="PQAP01000001">
    <property type="protein sequence ID" value="PWB76397.1"/>
    <property type="molecule type" value="Genomic_DNA"/>
</dbReference>
<comment type="caution">
    <text evidence="5">The sequence shown here is derived from an EMBL/GenBank/DDBJ whole genome shotgun (WGS) entry which is preliminary data.</text>
</comment>
<dbReference type="Pfam" id="PF00149">
    <property type="entry name" value="Metallophos"/>
    <property type="match status" value="1"/>
</dbReference>
<dbReference type="PANTHER" id="PTHR30337">
    <property type="entry name" value="COMPONENT OF ATP-DEPENDENT DSDNA EXONUCLEASE"/>
    <property type="match status" value="1"/>
</dbReference>
<dbReference type="Gene3D" id="3.60.21.10">
    <property type="match status" value="1"/>
</dbReference>
<evidence type="ECO:0000259" key="4">
    <source>
        <dbReference type="Pfam" id="PF00149"/>
    </source>
</evidence>
<reference evidence="5 6" key="1">
    <citation type="journal article" date="2018" name="ISME J.">
        <title>A methanotrophic archaeon couples anaerobic oxidation of methane to Fe(III) reduction.</title>
        <authorList>
            <person name="Cai C."/>
            <person name="Leu A.O."/>
            <person name="Xie G.J."/>
            <person name="Guo J."/>
            <person name="Feng Y."/>
            <person name="Zhao J.X."/>
            <person name="Tyson G.W."/>
            <person name="Yuan Z."/>
            <person name="Hu S."/>
        </authorList>
    </citation>
    <scope>NUCLEOTIDE SEQUENCE [LARGE SCALE GENOMIC DNA]</scope>
    <source>
        <strain evidence="5">FeB_12</strain>
    </source>
</reference>
<protein>
    <recommendedName>
        <fullName evidence="4">Calcineurin-like phosphoesterase domain-containing protein</fullName>
    </recommendedName>
</protein>
<evidence type="ECO:0000256" key="3">
    <source>
        <dbReference type="ARBA" id="ARBA00022839"/>
    </source>
</evidence>
<dbReference type="InterPro" id="IPR050535">
    <property type="entry name" value="DNA_Repair-Maintenance_Comp"/>
</dbReference>